<reference evidence="1" key="1">
    <citation type="submission" date="2021-03" db="EMBL/GenBank/DDBJ databases">
        <title>Evolutionary priming and transition to the ectomycorrhizal habit in an iconic lineage of mushroom-forming fungi: is preadaptation a requirement?</title>
        <authorList>
            <consortium name="DOE Joint Genome Institute"/>
            <person name="Looney B.P."/>
            <person name="Miyauchi S."/>
            <person name="Morin E."/>
            <person name="Drula E."/>
            <person name="Courty P.E."/>
            <person name="Chicoki N."/>
            <person name="Fauchery L."/>
            <person name="Kohler A."/>
            <person name="Kuo A."/>
            <person name="LaButti K."/>
            <person name="Pangilinan J."/>
            <person name="Lipzen A."/>
            <person name="Riley R."/>
            <person name="Andreopoulos W."/>
            <person name="He G."/>
            <person name="Johnson J."/>
            <person name="Barry K.W."/>
            <person name="Grigoriev I.V."/>
            <person name="Nagy L."/>
            <person name="Hibbett D."/>
            <person name="Henrissat B."/>
            <person name="Matheny P.B."/>
            <person name="Labbe J."/>
            <person name="Martin A.F."/>
        </authorList>
    </citation>
    <scope>NUCLEOTIDE SEQUENCE</scope>
    <source>
        <strain evidence="1">BPL698</strain>
    </source>
</reference>
<evidence type="ECO:0000313" key="2">
    <source>
        <dbReference type="Proteomes" id="UP001207468"/>
    </source>
</evidence>
<name>A0ACC0UGQ8_9AGAM</name>
<proteinExistence type="predicted"/>
<keyword evidence="2" id="KW-1185">Reference proteome</keyword>
<organism evidence="1 2">
    <name type="scientific">Russula earlei</name>
    <dbReference type="NCBI Taxonomy" id="71964"/>
    <lineage>
        <taxon>Eukaryota</taxon>
        <taxon>Fungi</taxon>
        <taxon>Dikarya</taxon>
        <taxon>Basidiomycota</taxon>
        <taxon>Agaricomycotina</taxon>
        <taxon>Agaricomycetes</taxon>
        <taxon>Russulales</taxon>
        <taxon>Russulaceae</taxon>
        <taxon>Russula</taxon>
    </lineage>
</organism>
<evidence type="ECO:0000313" key="1">
    <source>
        <dbReference type="EMBL" id="KAI9510249.1"/>
    </source>
</evidence>
<dbReference type="EMBL" id="JAGFNK010000046">
    <property type="protein sequence ID" value="KAI9510249.1"/>
    <property type="molecule type" value="Genomic_DNA"/>
</dbReference>
<dbReference type="Proteomes" id="UP001207468">
    <property type="component" value="Unassembled WGS sequence"/>
</dbReference>
<protein>
    <submittedName>
        <fullName evidence="1">Uncharacterized protein</fullName>
    </submittedName>
</protein>
<gene>
    <name evidence="1" type="ORF">F5148DRAFT_614931</name>
</gene>
<accession>A0ACC0UGQ8</accession>
<comment type="caution">
    <text evidence="1">The sequence shown here is derived from an EMBL/GenBank/DDBJ whole genome shotgun (WGS) entry which is preliminary data.</text>
</comment>
<sequence length="194" mass="21539">MNGLLTELVCPFHSTSFRLKVLPTLTAAPSALLSFSNPRSFCSHPFHSFCMPIPLPPFPSFALVMSTAPSAAHDNMRLPAYRGSHLTRFHPYPRTQPFLHEKRFMAMVDCRLSECSNDTLQGVDPILCTIASDDSGNAKNKPEASTVAVGSILRRQKLKTAAGRLSAIVVTLRRMYRGTSVKKTEQELKFELMN</sequence>